<accession>A0A9P6UPC6</accession>
<evidence type="ECO:0000256" key="1">
    <source>
        <dbReference type="SAM" id="MobiDB-lite"/>
    </source>
</evidence>
<dbReference type="PANTHER" id="PTHR38698">
    <property type="entry name" value="EXPRESSED PROTEIN"/>
    <property type="match status" value="1"/>
</dbReference>
<proteinExistence type="predicted"/>
<name>A0A9P6UPC6_9FUNG</name>
<dbReference type="InterPro" id="IPR031355">
    <property type="entry name" value="YBL010C/LAA2-like"/>
</dbReference>
<feature type="compositionally biased region" description="Acidic residues" evidence="1">
    <location>
        <begin position="188"/>
        <end position="201"/>
    </location>
</feature>
<dbReference type="Proteomes" id="UP000738325">
    <property type="component" value="Unassembled WGS sequence"/>
</dbReference>
<reference evidence="2" key="1">
    <citation type="journal article" date="2020" name="Fungal Divers.">
        <title>Resolving the Mortierellaceae phylogeny through synthesis of multi-gene phylogenetics and phylogenomics.</title>
        <authorList>
            <person name="Vandepol N."/>
            <person name="Liber J."/>
            <person name="Desiro A."/>
            <person name="Na H."/>
            <person name="Kennedy M."/>
            <person name="Barry K."/>
            <person name="Grigoriev I.V."/>
            <person name="Miller A.N."/>
            <person name="O'Donnell K."/>
            <person name="Stajich J.E."/>
            <person name="Bonito G."/>
        </authorList>
    </citation>
    <scope>NUCLEOTIDE SEQUENCE</scope>
    <source>
        <strain evidence="2">REB-010B</strain>
    </source>
</reference>
<protein>
    <submittedName>
        <fullName evidence="2">Uncharacterized protein</fullName>
    </submittedName>
</protein>
<evidence type="ECO:0000313" key="2">
    <source>
        <dbReference type="EMBL" id="KAG0313448.1"/>
    </source>
</evidence>
<evidence type="ECO:0000313" key="3">
    <source>
        <dbReference type="Proteomes" id="UP000738325"/>
    </source>
</evidence>
<dbReference type="PANTHER" id="PTHR38698:SF1">
    <property type="entry name" value="FUNGAL PROTEIN"/>
    <property type="match status" value="1"/>
</dbReference>
<sequence length="493" mass="52721">MADHEPMDHLDKAILAHDSNPEDHGAIGSTVDASLPEVLAQPQEPDATKGGDDDEGSTDNNVDSTDISADAPTTASSLNDHPQETKEQEEEESGFGDFGDSATFTTEASTTSPTPTATITAPAFVDDDNGGFGDFDDFSAGTTHITSTGNGDEEGDDDDGFGDFGEVQAAGDGDDDEFGDFNDFADGAGDDAFGDSGDFGDFEAPATAGDDDMFGEPEPAVVEAPAAPIIEETPVETAPDFNADNSLQVETYVLEKLAALYPIDDDDNEDSVQQFLNPDLENMDMANVLADQELWTALCEESFQGGLNGNSNNSTAKPISSASSSAPAAAETAAPQFQWKYSDLRKEFYASLGLVAQDHIARPTSSIPNAWASPTTSTSKVSSPLIVGSESVPRRKPLDAEATQAYCQFTKENLGGYSGDEMKDIIAKLTELTRQASEELTYWLDQREQMIMDSERYNEMIASLVGRAAKLKDQEMKQNTKNKKLTRTSFSLK</sequence>
<keyword evidence="3" id="KW-1185">Reference proteome</keyword>
<dbReference type="OrthoDB" id="5378975at2759"/>
<organism evidence="2 3">
    <name type="scientific">Dissophora globulifera</name>
    <dbReference type="NCBI Taxonomy" id="979702"/>
    <lineage>
        <taxon>Eukaryota</taxon>
        <taxon>Fungi</taxon>
        <taxon>Fungi incertae sedis</taxon>
        <taxon>Mucoromycota</taxon>
        <taxon>Mortierellomycotina</taxon>
        <taxon>Mortierellomycetes</taxon>
        <taxon>Mortierellales</taxon>
        <taxon>Mortierellaceae</taxon>
        <taxon>Dissophora</taxon>
    </lineage>
</organism>
<gene>
    <name evidence="2" type="ORF">BGZ99_008886</name>
</gene>
<comment type="caution">
    <text evidence="2">The sequence shown here is derived from an EMBL/GenBank/DDBJ whole genome shotgun (WGS) entry which is preliminary data.</text>
</comment>
<dbReference type="AlphaFoldDB" id="A0A9P6UPC6"/>
<dbReference type="Pfam" id="PF17104">
    <property type="entry name" value="YBL010C_LAA2"/>
    <property type="match status" value="1"/>
</dbReference>
<feature type="compositionally biased region" description="Basic and acidic residues" evidence="1">
    <location>
        <begin position="1"/>
        <end position="25"/>
    </location>
</feature>
<feature type="compositionally biased region" description="Acidic residues" evidence="1">
    <location>
        <begin position="151"/>
        <end position="161"/>
    </location>
</feature>
<feature type="compositionally biased region" description="Polar residues" evidence="1">
    <location>
        <begin position="140"/>
        <end position="150"/>
    </location>
</feature>
<feature type="region of interest" description="Disordered" evidence="1">
    <location>
        <begin position="472"/>
        <end position="493"/>
    </location>
</feature>
<feature type="compositionally biased region" description="Polar residues" evidence="1">
    <location>
        <begin position="58"/>
        <end position="80"/>
    </location>
</feature>
<feature type="region of interest" description="Disordered" evidence="1">
    <location>
        <begin position="1"/>
        <end position="218"/>
    </location>
</feature>
<feature type="compositionally biased region" description="Low complexity" evidence="1">
    <location>
        <begin position="101"/>
        <end position="123"/>
    </location>
</feature>
<dbReference type="EMBL" id="JAAAIP010000710">
    <property type="protein sequence ID" value="KAG0313448.1"/>
    <property type="molecule type" value="Genomic_DNA"/>
</dbReference>
<feature type="compositionally biased region" description="Acidic residues" evidence="1">
    <location>
        <begin position="125"/>
        <end position="137"/>
    </location>
</feature>